<evidence type="ECO:0000313" key="5">
    <source>
        <dbReference type="EMBL" id="REI24698.1"/>
    </source>
</evidence>
<reference evidence="3 8" key="2">
    <citation type="submission" date="2020-12" db="EMBL/GenBank/DDBJ databases">
        <title>Genomic analysis of Staphylococcus felis from a cat with skin infection.</title>
        <authorList>
            <person name="Aslantas O."/>
            <person name="Keskin O."/>
            <person name="Buyukaltay K."/>
            <person name="Gullu Yucetepe A."/>
        </authorList>
    </citation>
    <scope>NUCLEOTIDE SEQUENCE [LARGE SCALE GENOMIC DNA]</scope>
    <source>
        <strain evidence="3 8">HARRANVET</strain>
    </source>
</reference>
<name>A0A2P1MPL5_9STAP</name>
<organism evidence="4 7">
    <name type="scientific">Staphylococcus felis</name>
    <dbReference type="NCBI Taxonomy" id="46127"/>
    <lineage>
        <taxon>Bacteria</taxon>
        <taxon>Bacillati</taxon>
        <taxon>Bacillota</taxon>
        <taxon>Bacilli</taxon>
        <taxon>Bacillales</taxon>
        <taxon>Staphylococcaceae</taxon>
        <taxon>Staphylococcus</taxon>
    </lineage>
</organism>
<dbReference type="GO" id="GO:0020037">
    <property type="term" value="F:heme binding"/>
    <property type="evidence" value="ECO:0007669"/>
    <property type="project" value="InterPro"/>
</dbReference>
<dbReference type="Pfam" id="PF01578">
    <property type="entry name" value="Cytochrom_C_asm"/>
    <property type="match status" value="1"/>
</dbReference>
<feature type="transmembrane region" description="Helical" evidence="1">
    <location>
        <begin position="213"/>
        <end position="237"/>
    </location>
</feature>
<dbReference type="EMBL" id="JAEDAQ010000008">
    <property type="protein sequence ID" value="MBH9580929.1"/>
    <property type="molecule type" value="Genomic_DNA"/>
</dbReference>
<feature type="transmembrane region" description="Helical" evidence="1">
    <location>
        <begin position="38"/>
        <end position="60"/>
    </location>
</feature>
<evidence type="ECO:0000256" key="1">
    <source>
        <dbReference type="SAM" id="Phobius"/>
    </source>
</evidence>
<dbReference type="OrthoDB" id="2417400at2"/>
<reference evidence="6 7" key="1">
    <citation type="journal article" date="2018" name="Vet. Microbiol.">
        <title>Characterisation of Staphylococcus felis isolated from cats using whole genome sequencing.</title>
        <authorList>
            <person name="Worthing K."/>
            <person name="Pang S."/>
            <person name="Trott D.J."/>
            <person name="Abraham S."/>
            <person name="Coombs G.W."/>
            <person name="Jordan D."/>
            <person name="McIntyre L."/>
            <person name="Davies M.R."/>
            <person name="Norris J."/>
        </authorList>
    </citation>
    <scope>NUCLEOTIDE SEQUENCE [LARGE SCALE GENOMIC DNA]</scope>
    <source>
        <strain evidence="5 6">F25</strain>
        <strain evidence="4 7">F9</strain>
    </source>
</reference>
<feature type="domain" description="Cytochrome c assembly protein" evidence="2">
    <location>
        <begin position="69"/>
        <end position="265"/>
    </location>
</feature>
<feature type="transmembrane region" description="Helical" evidence="1">
    <location>
        <begin position="95"/>
        <end position="113"/>
    </location>
</feature>
<dbReference type="AlphaFoldDB" id="A0A2P1MPL5"/>
<proteinExistence type="predicted"/>
<dbReference type="EMBL" id="QKXQ01000411">
    <property type="protein sequence ID" value="REH93275.1"/>
    <property type="molecule type" value="Genomic_DNA"/>
</dbReference>
<evidence type="ECO:0000313" key="3">
    <source>
        <dbReference type="EMBL" id="MBH9580929.1"/>
    </source>
</evidence>
<dbReference type="InterPro" id="IPR052372">
    <property type="entry name" value="YpjD/HemX"/>
</dbReference>
<dbReference type="GO" id="GO:0017004">
    <property type="term" value="P:cytochrome complex assembly"/>
    <property type="evidence" value="ECO:0007669"/>
    <property type="project" value="InterPro"/>
</dbReference>
<dbReference type="EMBL" id="QKYD01000030">
    <property type="protein sequence ID" value="REI24698.1"/>
    <property type="molecule type" value="Genomic_DNA"/>
</dbReference>
<protein>
    <submittedName>
        <fullName evidence="4">Cytochrome C assembly protein</fullName>
    </submittedName>
    <submittedName>
        <fullName evidence="3">Cytochrome c biogenesis protein CcsA</fullName>
    </submittedName>
</protein>
<feature type="transmembrane region" description="Helical" evidence="1">
    <location>
        <begin position="133"/>
        <end position="157"/>
    </location>
</feature>
<feature type="transmembrane region" description="Helical" evidence="1">
    <location>
        <begin position="66"/>
        <end position="88"/>
    </location>
</feature>
<accession>A0A2P1MPL5</accession>
<dbReference type="InterPro" id="IPR002541">
    <property type="entry name" value="Cyt_c_assembly"/>
</dbReference>
<evidence type="ECO:0000259" key="2">
    <source>
        <dbReference type="Pfam" id="PF01578"/>
    </source>
</evidence>
<dbReference type="Proteomes" id="UP000256562">
    <property type="component" value="Unassembled WGS sequence"/>
</dbReference>
<dbReference type="PANTHER" id="PTHR38034">
    <property type="entry name" value="INNER MEMBRANE PROTEIN YPJD"/>
    <property type="match status" value="1"/>
</dbReference>
<dbReference type="Proteomes" id="UP000256337">
    <property type="component" value="Unassembled WGS sequence"/>
</dbReference>
<feature type="transmembrane region" description="Helical" evidence="1">
    <location>
        <begin position="249"/>
        <end position="269"/>
    </location>
</feature>
<feature type="transmembrane region" description="Helical" evidence="1">
    <location>
        <begin position="6"/>
        <end position="26"/>
    </location>
</feature>
<evidence type="ECO:0000313" key="8">
    <source>
        <dbReference type="Proteomes" id="UP000597038"/>
    </source>
</evidence>
<keyword evidence="8" id="KW-1185">Reference proteome</keyword>
<comment type="caution">
    <text evidence="4">The sequence shown here is derived from an EMBL/GenBank/DDBJ whole genome shotgun (WGS) entry which is preliminary data.</text>
</comment>
<dbReference type="RefSeq" id="WP_106465141.1">
    <property type="nucleotide sequence ID" value="NZ_CAJUZQ010000003.1"/>
</dbReference>
<dbReference type="KEGG" id="sfq:C7J90_09910"/>
<gene>
    <name evidence="3" type="primary">ccsA</name>
    <name evidence="5" type="ORF">DOS76_01620</name>
    <name evidence="4" type="ORF">DOS83_08985</name>
    <name evidence="3" type="ORF">I9026_06030</name>
</gene>
<dbReference type="PANTHER" id="PTHR38034:SF1">
    <property type="entry name" value="INNER MEMBRANE PROTEIN YPJD"/>
    <property type="match status" value="1"/>
</dbReference>
<keyword evidence="1" id="KW-0812">Transmembrane</keyword>
<keyword evidence="1" id="KW-1133">Transmembrane helix</keyword>
<feature type="transmembrane region" description="Helical" evidence="1">
    <location>
        <begin position="183"/>
        <end position="207"/>
    </location>
</feature>
<keyword evidence="1" id="KW-0472">Membrane</keyword>
<evidence type="ECO:0000313" key="7">
    <source>
        <dbReference type="Proteomes" id="UP000256562"/>
    </source>
</evidence>
<dbReference type="Proteomes" id="UP000597038">
    <property type="component" value="Unassembled WGS sequence"/>
</dbReference>
<sequence length="278" mass="32554">MEEVFLIRFHEVILLIYLICTASLIIDLFQKNYRLQTFGFYSLGIVWVCQTVSLTIFIIWRGYLPLTSIVESMSVLTWLILTISFMLTAMKQSDFMIVLLNVLGFIFMMIHTFHPYQFNLDVSRMTVMNELLVVHISLALISYVIFAIAFVNSIIYLMQFQNLKQKKFTQYFFRMSSLEQIEYIVFFCSLVGNVLLLVSLILGVQWGLMTVGLHIFVDLKVISSLLIFICYMVYIILRLVKQFKIISLIYFNIFLFLSCMINLIVITQLSSFHQWTGV</sequence>
<evidence type="ECO:0000313" key="6">
    <source>
        <dbReference type="Proteomes" id="UP000256337"/>
    </source>
</evidence>
<evidence type="ECO:0000313" key="4">
    <source>
        <dbReference type="EMBL" id="REH93275.1"/>
    </source>
</evidence>